<keyword evidence="2" id="KW-0808">Transferase</keyword>
<dbReference type="PROSITE" id="PS51186">
    <property type="entry name" value="GNAT"/>
    <property type="match status" value="1"/>
</dbReference>
<evidence type="ECO:0000313" key="2">
    <source>
        <dbReference type="EMBL" id="ASP28330.1"/>
    </source>
</evidence>
<dbReference type="Pfam" id="PF13673">
    <property type="entry name" value="Acetyltransf_10"/>
    <property type="match status" value="1"/>
</dbReference>
<dbReference type="GO" id="GO:0016747">
    <property type="term" value="F:acyltransferase activity, transferring groups other than amino-acyl groups"/>
    <property type="evidence" value="ECO:0007669"/>
    <property type="project" value="InterPro"/>
</dbReference>
<organism evidence="2 3">
    <name type="scientific">Spiroplasma corruscae</name>
    <dbReference type="NCBI Taxonomy" id="216934"/>
    <lineage>
        <taxon>Bacteria</taxon>
        <taxon>Bacillati</taxon>
        <taxon>Mycoplasmatota</taxon>
        <taxon>Mollicutes</taxon>
        <taxon>Entomoplasmatales</taxon>
        <taxon>Spiroplasmataceae</taxon>
        <taxon>Spiroplasma</taxon>
    </lineage>
</organism>
<protein>
    <submittedName>
        <fullName evidence="2">Acetyltransferase, GNAT family protein</fullName>
    </submittedName>
</protein>
<dbReference type="OrthoDB" id="9796171at2"/>
<dbReference type="KEGG" id="scou:SCORR_v1c05580"/>
<dbReference type="InterPro" id="IPR016181">
    <property type="entry name" value="Acyl_CoA_acyltransferase"/>
</dbReference>
<evidence type="ECO:0000259" key="1">
    <source>
        <dbReference type="PROSITE" id="PS51186"/>
    </source>
</evidence>
<accession>A0A222EPA4</accession>
<proteinExistence type="predicted"/>
<dbReference type="AlphaFoldDB" id="A0A222EPA4"/>
<evidence type="ECO:0000313" key="3">
    <source>
        <dbReference type="Proteomes" id="UP000203229"/>
    </source>
</evidence>
<dbReference type="SUPFAM" id="SSF55729">
    <property type="entry name" value="Acyl-CoA N-acyltransferases (Nat)"/>
    <property type="match status" value="1"/>
</dbReference>
<dbReference type="Proteomes" id="UP000203229">
    <property type="component" value="Chromosome"/>
</dbReference>
<dbReference type="InterPro" id="IPR000182">
    <property type="entry name" value="GNAT_dom"/>
</dbReference>
<dbReference type="EMBL" id="CP022535">
    <property type="protein sequence ID" value="ASP28330.1"/>
    <property type="molecule type" value="Genomic_DNA"/>
</dbReference>
<feature type="domain" description="N-acetyltransferase" evidence="1">
    <location>
        <begin position="7"/>
        <end position="146"/>
    </location>
</feature>
<name>A0A222EPA4_9MOLU</name>
<keyword evidence="3" id="KW-1185">Reference proteome</keyword>
<dbReference type="Gene3D" id="3.40.630.30">
    <property type="match status" value="1"/>
</dbReference>
<dbReference type="CDD" id="cd04301">
    <property type="entry name" value="NAT_SF"/>
    <property type="match status" value="1"/>
</dbReference>
<sequence>MEGINFKTVFNVDNKVFFDALIIRKEVFVDEQNVDISVEIDDYDDKAYHVVGYLLNETVCCARVFNKGNRWFWGRIAVLKKFRNKKVGSKLVEFLKEYSKKELYASEVYIQAQTHALDFYKKFGFEEFGEEYMEDGIRHIDMKMCL</sequence>
<dbReference type="RefSeq" id="WP_094048956.1">
    <property type="nucleotide sequence ID" value="NZ_CP022535.1"/>
</dbReference>
<reference evidence="2 3" key="1">
    <citation type="submission" date="2017-07" db="EMBL/GenBank/DDBJ databases">
        <title>Complete genome sequence of Spiroplasma corruscae EC-1 (DSM 19793).</title>
        <authorList>
            <person name="Tsai Y.-M."/>
            <person name="Lo W.-S."/>
            <person name="Kuo C.-H."/>
        </authorList>
    </citation>
    <scope>NUCLEOTIDE SEQUENCE [LARGE SCALE GENOMIC DNA]</scope>
    <source>
        <strain evidence="2 3">EC-1</strain>
    </source>
</reference>
<gene>
    <name evidence="2" type="ORF">SCORR_v1c05580</name>
</gene>